<dbReference type="SUPFAM" id="SSF52096">
    <property type="entry name" value="ClpP/crotonase"/>
    <property type="match status" value="1"/>
</dbReference>
<evidence type="ECO:0000313" key="2">
    <source>
        <dbReference type="EMBL" id="TQS46004.1"/>
    </source>
</evidence>
<dbReference type="OrthoDB" id="9807606at2"/>
<organism evidence="2 3">
    <name type="scientific">Cryptosporangium phraense</name>
    <dbReference type="NCBI Taxonomy" id="2593070"/>
    <lineage>
        <taxon>Bacteria</taxon>
        <taxon>Bacillati</taxon>
        <taxon>Actinomycetota</taxon>
        <taxon>Actinomycetes</taxon>
        <taxon>Cryptosporangiales</taxon>
        <taxon>Cryptosporangiaceae</taxon>
        <taxon>Cryptosporangium</taxon>
    </lineage>
</organism>
<keyword evidence="2" id="KW-0413">Isomerase</keyword>
<dbReference type="EMBL" id="VIRS01000003">
    <property type="protein sequence ID" value="TQS46004.1"/>
    <property type="molecule type" value="Genomic_DNA"/>
</dbReference>
<dbReference type="InParanoid" id="A0A545AXF4"/>
<evidence type="ECO:0000256" key="1">
    <source>
        <dbReference type="SAM" id="MobiDB-lite"/>
    </source>
</evidence>
<dbReference type="PANTHER" id="PTHR43459:SF1">
    <property type="entry name" value="EG:BACN32G11.4 PROTEIN"/>
    <property type="match status" value="1"/>
</dbReference>
<comment type="caution">
    <text evidence="2">The sequence shown here is derived from an EMBL/GenBank/DDBJ whole genome shotgun (WGS) entry which is preliminary data.</text>
</comment>
<dbReference type="Proteomes" id="UP000317982">
    <property type="component" value="Unassembled WGS sequence"/>
</dbReference>
<dbReference type="AlphaFoldDB" id="A0A545AXF4"/>
<dbReference type="InterPro" id="IPR001753">
    <property type="entry name" value="Enoyl-CoA_hydra/iso"/>
</dbReference>
<dbReference type="Pfam" id="PF00378">
    <property type="entry name" value="ECH_1"/>
    <property type="match status" value="1"/>
</dbReference>
<name>A0A545AXF4_9ACTN</name>
<dbReference type="CDD" id="cd06558">
    <property type="entry name" value="crotonase-like"/>
    <property type="match status" value="1"/>
</dbReference>
<proteinExistence type="predicted"/>
<sequence length="270" mass="29010">MVRRRLLAPQDVHDAVSRRGLPGQARPAHRPRPAHDRQGLRLRQTSRCTRSGHAGAARGGRGDPVTDHFDLDRQDGILTVRTHTDGGPARWSRDLLAAWVRLLGEIAADRTTEVLIVTGTGDAWLGGVDAASFATPPSAWTSDEVDEQYSNGVKLLERMIVDIDVPTIGAINGPGFRLELPLLCDLTLATPDVRIGDGNFTAGSAPGDGLYLILRELVGVKRATGIVYTGATLTAAEAEALGLIARGWQTAILPDLRHAYAHQLLTMTSQ</sequence>
<accession>A0A545AXF4</accession>
<evidence type="ECO:0000313" key="3">
    <source>
        <dbReference type="Proteomes" id="UP000317982"/>
    </source>
</evidence>
<feature type="region of interest" description="Disordered" evidence="1">
    <location>
        <begin position="1"/>
        <end position="68"/>
    </location>
</feature>
<keyword evidence="3" id="KW-1185">Reference proteome</keyword>
<reference evidence="2 3" key="1">
    <citation type="submission" date="2019-07" db="EMBL/GenBank/DDBJ databases">
        <title>Cryptosporangium phraense sp. nov., isolated from plant litter.</title>
        <authorList>
            <person name="Suriyachadkun C."/>
        </authorList>
    </citation>
    <scope>NUCLEOTIDE SEQUENCE [LARGE SCALE GENOMIC DNA]</scope>
    <source>
        <strain evidence="2 3">A-T 5661</strain>
    </source>
</reference>
<dbReference type="InterPro" id="IPR029045">
    <property type="entry name" value="ClpP/crotonase-like_dom_sf"/>
</dbReference>
<dbReference type="GO" id="GO:0016853">
    <property type="term" value="F:isomerase activity"/>
    <property type="evidence" value="ECO:0007669"/>
    <property type="project" value="UniProtKB-KW"/>
</dbReference>
<dbReference type="Gene3D" id="3.90.226.10">
    <property type="entry name" value="2-enoyl-CoA Hydratase, Chain A, domain 1"/>
    <property type="match status" value="1"/>
</dbReference>
<dbReference type="PANTHER" id="PTHR43459">
    <property type="entry name" value="ENOYL-COA HYDRATASE"/>
    <property type="match status" value="1"/>
</dbReference>
<protein>
    <submittedName>
        <fullName evidence="2">Enoyl-CoA hydratase/isomerase family protein</fullName>
    </submittedName>
</protein>
<gene>
    <name evidence="2" type="ORF">FL583_05805</name>
</gene>